<dbReference type="GO" id="GO:0046491">
    <property type="term" value="P:L-methylmalonyl-CoA metabolic process"/>
    <property type="evidence" value="ECO:0007669"/>
    <property type="project" value="TreeGrafter"/>
</dbReference>
<dbReference type="EMBL" id="UOFG01000042">
    <property type="protein sequence ID" value="VAW58609.1"/>
    <property type="molecule type" value="Genomic_DNA"/>
</dbReference>
<evidence type="ECO:0000313" key="3">
    <source>
        <dbReference type="EMBL" id="VAW58609.1"/>
    </source>
</evidence>
<dbReference type="InterPro" id="IPR004360">
    <property type="entry name" value="Glyas_Fos-R_dOase_dom"/>
</dbReference>
<protein>
    <recommendedName>
        <fullName evidence="2">VOC domain-containing protein</fullName>
    </recommendedName>
</protein>
<dbReference type="GO" id="GO:0004462">
    <property type="term" value="F:lactoylglutathione lyase activity"/>
    <property type="evidence" value="ECO:0007669"/>
    <property type="project" value="InterPro"/>
</dbReference>
<keyword evidence="1" id="KW-0479">Metal-binding</keyword>
<feature type="domain" description="VOC" evidence="2">
    <location>
        <begin position="6"/>
        <end position="130"/>
    </location>
</feature>
<dbReference type="Pfam" id="PF00903">
    <property type="entry name" value="Glyoxalase"/>
    <property type="match status" value="1"/>
</dbReference>
<dbReference type="InterPro" id="IPR037523">
    <property type="entry name" value="VOC_core"/>
</dbReference>
<dbReference type="SUPFAM" id="SSF54593">
    <property type="entry name" value="Glyoxalase/Bleomycin resistance protein/Dihydroxybiphenyl dioxygenase"/>
    <property type="match status" value="1"/>
</dbReference>
<name>A0A3B0XAW3_9ZZZZ</name>
<proteinExistence type="predicted"/>
<evidence type="ECO:0000259" key="2">
    <source>
        <dbReference type="PROSITE" id="PS51819"/>
    </source>
</evidence>
<dbReference type="AlphaFoldDB" id="A0A3B0XAW3"/>
<organism evidence="3">
    <name type="scientific">hydrothermal vent metagenome</name>
    <dbReference type="NCBI Taxonomy" id="652676"/>
    <lineage>
        <taxon>unclassified sequences</taxon>
        <taxon>metagenomes</taxon>
        <taxon>ecological metagenomes</taxon>
    </lineage>
</organism>
<dbReference type="InterPro" id="IPR018146">
    <property type="entry name" value="Glyoxalase_1_CS"/>
</dbReference>
<dbReference type="Gene3D" id="3.10.180.10">
    <property type="entry name" value="2,3-Dihydroxybiphenyl 1,2-Dioxygenase, domain 1"/>
    <property type="match status" value="1"/>
</dbReference>
<sequence length="132" mass="14749">MKEITGVNHIGIRVERLDNARKFYEQLGFIFLVGPVGPEPVAVMKHPSGVNINFILNADTGVTENVLMDVKEKYPGYTHIALDVNDIEAVQKKIEDLSIKITEGPITLPDGGIMFFIRDQDKNVIEFHQNGT</sequence>
<dbReference type="PANTHER" id="PTHR43048">
    <property type="entry name" value="METHYLMALONYL-COA EPIMERASE"/>
    <property type="match status" value="1"/>
</dbReference>
<reference evidence="3" key="1">
    <citation type="submission" date="2018-06" db="EMBL/GenBank/DDBJ databases">
        <authorList>
            <person name="Zhirakovskaya E."/>
        </authorList>
    </citation>
    <scope>NUCLEOTIDE SEQUENCE</scope>
</reference>
<gene>
    <name evidence="3" type="ORF">MNBD_GAMMA11-1516</name>
</gene>
<dbReference type="GO" id="GO:0046872">
    <property type="term" value="F:metal ion binding"/>
    <property type="evidence" value="ECO:0007669"/>
    <property type="project" value="UniProtKB-KW"/>
</dbReference>
<dbReference type="PROSITE" id="PS00934">
    <property type="entry name" value="GLYOXALASE_I_1"/>
    <property type="match status" value="1"/>
</dbReference>
<dbReference type="PROSITE" id="PS51819">
    <property type="entry name" value="VOC"/>
    <property type="match status" value="1"/>
</dbReference>
<dbReference type="PANTHER" id="PTHR43048:SF3">
    <property type="entry name" value="METHYLMALONYL-COA EPIMERASE, MITOCHONDRIAL"/>
    <property type="match status" value="1"/>
</dbReference>
<dbReference type="InterPro" id="IPR029068">
    <property type="entry name" value="Glyas_Bleomycin-R_OHBP_Dase"/>
</dbReference>
<dbReference type="CDD" id="cd06587">
    <property type="entry name" value="VOC"/>
    <property type="match status" value="1"/>
</dbReference>
<dbReference type="GO" id="GO:0004493">
    <property type="term" value="F:methylmalonyl-CoA epimerase activity"/>
    <property type="evidence" value="ECO:0007669"/>
    <property type="project" value="TreeGrafter"/>
</dbReference>
<dbReference type="InterPro" id="IPR051785">
    <property type="entry name" value="MMCE/EMCE_epimerase"/>
</dbReference>
<evidence type="ECO:0000256" key="1">
    <source>
        <dbReference type="ARBA" id="ARBA00022723"/>
    </source>
</evidence>
<accession>A0A3B0XAW3</accession>